<keyword evidence="2" id="KW-1185">Reference proteome</keyword>
<organism evidence="1 2">
    <name type="scientific">Nostoc flagelliforme FACHB-838</name>
    <dbReference type="NCBI Taxonomy" id="2692904"/>
    <lineage>
        <taxon>Bacteria</taxon>
        <taxon>Bacillati</taxon>
        <taxon>Cyanobacteriota</taxon>
        <taxon>Cyanophyceae</taxon>
        <taxon>Nostocales</taxon>
        <taxon>Nostocaceae</taxon>
        <taxon>Nostoc</taxon>
    </lineage>
</organism>
<sequence>MTKASKQQSNPFSTGGGGLNFETRVQAAFTVLMLTGRFAPCLPPFPIIKVKLQGRYAGFNTDDFIVFTKQPETEREVKLLAQIKHDISITGKDTTFAEVIQSTWNDFNDESFDSSIDALALITGPLSATDTNDVRPILEWARHAENEEEFLIKINTANFSSDAKRKKLEVLKTHLKTANNEIHVSDRQLWEFLKVFYIIGYDLDTESGSTLSLLHSLIA</sequence>
<protein>
    <submittedName>
        <fullName evidence="1">Uncharacterized protein</fullName>
    </submittedName>
</protein>
<gene>
    <name evidence="1" type="ORF">H6G97_32980</name>
</gene>
<accession>A0ABR8DXA3</accession>
<proteinExistence type="predicted"/>
<comment type="caution">
    <text evidence="1">The sequence shown here is derived from an EMBL/GenBank/DDBJ whole genome shotgun (WGS) entry which is preliminary data.</text>
</comment>
<reference evidence="1 2" key="1">
    <citation type="journal article" date="2020" name="ISME J.">
        <title>Comparative genomics reveals insights into cyanobacterial evolution and habitat adaptation.</title>
        <authorList>
            <person name="Chen M.Y."/>
            <person name="Teng W.K."/>
            <person name="Zhao L."/>
            <person name="Hu C.X."/>
            <person name="Zhou Y.K."/>
            <person name="Han B.P."/>
            <person name="Song L.R."/>
            <person name="Shu W.S."/>
        </authorList>
    </citation>
    <scope>NUCLEOTIDE SEQUENCE [LARGE SCALE GENOMIC DNA]</scope>
    <source>
        <strain evidence="1 2">FACHB-838</strain>
    </source>
</reference>
<dbReference type="EMBL" id="JACJSI010000133">
    <property type="protein sequence ID" value="MBD2534092.1"/>
    <property type="molecule type" value="Genomic_DNA"/>
</dbReference>
<evidence type="ECO:0000313" key="2">
    <source>
        <dbReference type="Proteomes" id="UP000623440"/>
    </source>
</evidence>
<dbReference type="Proteomes" id="UP000623440">
    <property type="component" value="Unassembled WGS sequence"/>
</dbReference>
<name>A0ABR8DXA3_9NOSO</name>
<evidence type="ECO:0000313" key="1">
    <source>
        <dbReference type="EMBL" id="MBD2534092.1"/>
    </source>
</evidence>
<dbReference type="RefSeq" id="WP_190944617.1">
    <property type="nucleotide sequence ID" value="NZ_JACJSI010000133.1"/>
</dbReference>